<comment type="caution">
    <text evidence="9">The sequence shown here is derived from an EMBL/GenBank/DDBJ whole genome shotgun (WGS) entry which is preliminary data.</text>
</comment>
<keyword evidence="4" id="KW-0249">Electron transport</keyword>
<evidence type="ECO:0000256" key="1">
    <source>
        <dbReference type="ARBA" id="ARBA00004651"/>
    </source>
</evidence>
<organism evidence="9 10">
    <name type="scientific">endosymbiont of Galathealinum brachiosum</name>
    <dbReference type="NCBI Taxonomy" id="2200906"/>
    <lineage>
        <taxon>Bacteria</taxon>
        <taxon>Pseudomonadati</taxon>
        <taxon>Pseudomonadota</taxon>
        <taxon>Gammaproteobacteria</taxon>
        <taxon>sulfur-oxidizing symbionts</taxon>
    </lineage>
</organism>
<evidence type="ECO:0000256" key="4">
    <source>
        <dbReference type="ARBA" id="ARBA00022982"/>
    </source>
</evidence>
<gene>
    <name evidence="9" type="ORF">DIZ80_05785</name>
</gene>
<dbReference type="InterPro" id="IPR023380">
    <property type="entry name" value="DsbB-like_sf"/>
</dbReference>
<dbReference type="GO" id="GO:0015035">
    <property type="term" value="F:protein-disulfide reductase activity"/>
    <property type="evidence" value="ECO:0007669"/>
    <property type="project" value="InterPro"/>
</dbReference>
<protein>
    <submittedName>
        <fullName evidence="9">Disulfide bond formation protein B</fullName>
    </submittedName>
</protein>
<dbReference type="Gene3D" id="1.20.1550.10">
    <property type="entry name" value="DsbB-like"/>
    <property type="match status" value="1"/>
</dbReference>
<keyword evidence="2" id="KW-1003">Cell membrane</keyword>
<dbReference type="PANTHER" id="PTHR36570:SF3">
    <property type="entry name" value="DISULFIDE BOND FORMATION PROTEIN B"/>
    <property type="match status" value="1"/>
</dbReference>
<feature type="transmembrane region" description="Helical" evidence="8">
    <location>
        <begin position="15"/>
        <end position="34"/>
    </location>
</feature>
<evidence type="ECO:0000256" key="8">
    <source>
        <dbReference type="SAM" id="Phobius"/>
    </source>
</evidence>
<feature type="transmembrane region" description="Helical" evidence="8">
    <location>
        <begin position="138"/>
        <end position="167"/>
    </location>
</feature>
<dbReference type="InterPro" id="IPR050183">
    <property type="entry name" value="DsbB"/>
</dbReference>
<dbReference type="GO" id="GO:0006457">
    <property type="term" value="P:protein folding"/>
    <property type="evidence" value="ECO:0007669"/>
    <property type="project" value="InterPro"/>
</dbReference>
<keyword evidence="5 8" id="KW-1133">Transmembrane helix</keyword>
<keyword evidence="6 8" id="KW-0472">Membrane</keyword>
<comment type="subcellular location">
    <subcellularLocation>
        <location evidence="1">Cell membrane</location>
        <topology evidence="1">Multi-pass membrane protein</topology>
    </subcellularLocation>
</comment>
<dbReference type="AlphaFoldDB" id="A0A370DKQ9"/>
<keyword evidence="10" id="KW-1185">Reference proteome</keyword>
<evidence type="ECO:0000256" key="7">
    <source>
        <dbReference type="ARBA" id="ARBA00023284"/>
    </source>
</evidence>
<dbReference type="Proteomes" id="UP000254266">
    <property type="component" value="Unassembled WGS sequence"/>
</dbReference>
<keyword evidence="4" id="KW-0813">Transport</keyword>
<evidence type="ECO:0000313" key="9">
    <source>
        <dbReference type="EMBL" id="RDH84974.1"/>
    </source>
</evidence>
<feature type="transmembrane region" description="Helical" evidence="8">
    <location>
        <begin position="70"/>
        <end position="88"/>
    </location>
</feature>
<proteinExistence type="predicted"/>
<dbReference type="InterPro" id="IPR003752">
    <property type="entry name" value="DiS_bond_form_DsbB/BdbC"/>
</dbReference>
<dbReference type="EMBL" id="QFXC01000007">
    <property type="protein sequence ID" value="RDH84974.1"/>
    <property type="molecule type" value="Genomic_DNA"/>
</dbReference>
<feature type="transmembrane region" description="Helical" evidence="8">
    <location>
        <begin position="41"/>
        <end position="64"/>
    </location>
</feature>
<keyword evidence="3 8" id="KW-0812">Transmembrane</keyword>
<sequence length="175" mass="19595">MKIIKILQDVSHSHWYWLAYISGGLSLLAAALFYQYQLEELPCVVCIQVRLWISLIVIVSIAGLLFRKMAWLNAGLQIIILLSVIGLAERSYLLLGTERGFIFGDCGFDAGLPAWFAIEQWLPWMYQVETSCGYTPEIIFGVTMAEALMLLSAGLTLFSLSIVLVTIKEIISNKT</sequence>
<name>A0A370DKQ9_9GAMM</name>
<keyword evidence="7" id="KW-0676">Redox-active center</keyword>
<accession>A0A370DKQ9</accession>
<dbReference type="GO" id="GO:0005886">
    <property type="term" value="C:plasma membrane"/>
    <property type="evidence" value="ECO:0007669"/>
    <property type="project" value="UniProtKB-SubCell"/>
</dbReference>
<evidence type="ECO:0000256" key="5">
    <source>
        <dbReference type="ARBA" id="ARBA00022989"/>
    </source>
</evidence>
<evidence type="ECO:0000313" key="10">
    <source>
        <dbReference type="Proteomes" id="UP000254266"/>
    </source>
</evidence>
<dbReference type="PANTHER" id="PTHR36570">
    <property type="entry name" value="DISULFIDE BOND FORMATION PROTEIN B"/>
    <property type="match status" value="1"/>
</dbReference>
<evidence type="ECO:0000256" key="2">
    <source>
        <dbReference type="ARBA" id="ARBA00022475"/>
    </source>
</evidence>
<evidence type="ECO:0000256" key="6">
    <source>
        <dbReference type="ARBA" id="ARBA00023136"/>
    </source>
</evidence>
<reference evidence="9 10" key="1">
    <citation type="journal article" date="2018" name="ISME J.">
        <title>Endosymbiont genomes yield clues of tubeworm success.</title>
        <authorList>
            <person name="Li Y."/>
            <person name="Liles M.R."/>
            <person name="Halanych K.M."/>
        </authorList>
    </citation>
    <scope>NUCLEOTIDE SEQUENCE [LARGE SCALE GENOMIC DNA]</scope>
    <source>
        <strain evidence="9">A1464</strain>
    </source>
</reference>
<evidence type="ECO:0000256" key="3">
    <source>
        <dbReference type="ARBA" id="ARBA00022692"/>
    </source>
</evidence>
<dbReference type="SUPFAM" id="SSF158442">
    <property type="entry name" value="DsbB-like"/>
    <property type="match status" value="1"/>
</dbReference>
<dbReference type="Pfam" id="PF02600">
    <property type="entry name" value="DsbB"/>
    <property type="match status" value="1"/>
</dbReference>